<dbReference type="PROSITE" id="PS00873">
    <property type="entry name" value="NA_ALANINE_SYMP"/>
    <property type="match status" value="1"/>
</dbReference>
<evidence type="ECO:0000256" key="7">
    <source>
        <dbReference type="ARBA" id="ARBA00022989"/>
    </source>
</evidence>
<feature type="transmembrane region" description="Helical" evidence="9">
    <location>
        <begin position="395"/>
        <end position="416"/>
    </location>
</feature>
<protein>
    <submittedName>
        <fullName evidence="10">Sodium:alanine symporter family protein</fullName>
    </submittedName>
</protein>
<keyword evidence="3 9" id="KW-0813">Transport</keyword>
<feature type="transmembrane region" description="Helical" evidence="9">
    <location>
        <begin position="218"/>
        <end position="243"/>
    </location>
</feature>
<evidence type="ECO:0000256" key="5">
    <source>
        <dbReference type="ARBA" id="ARBA00022692"/>
    </source>
</evidence>
<comment type="similarity">
    <text evidence="2 9">Belongs to the alanine or glycine:cation symporter (AGCS) (TC 2.A.25) family.</text>
</comment>
<evidence type="ECO:0000256" key="8">
    <source>
        <dbReference type="ARBA" id="ARBA00023136"/>
    </source>
</evidence>
<dbReference type="EMBL" id="MSZX01000002">
    <property type="protein sequence ID" value="OPA80320.1"/>
    <property type="molecule type" value="Genomic_DNA"/>
</dbReference>
<evidence type="ECO:0000256" key="3">
    <source>
        <dbReference type="ARBA" id="ARBA00022448"/>
    </source>
</evidence>
<keyword evidence="6 9" id="KW-0769">Symport</keyword>
<dbReference type="PANTHER" id="PTHR30330">
    <property type="entry name" value="AGSS FAMILY TRANSPORTER, SODIUM-ALANINE"/>
    <property type="match status" value="1"/>
</dbReference>
<dbReference type="FunFam" id="1.20.1740.10:FF:000004">
    <property type="entry name" value="Sodium:alanine symporter family protein"/>
    <property type="match status" value="1"/>
</dbReference>
<dbReference type="Proteomes" id="UP000190188">
    <property type="component" value="Unassembled WGS sequence"/>
</dbReference>
<dbReference type="AlphaFoldDB" id="A0A1T2XKC2"/>
<keyword evidence="5 9" id="KW-0812">Transmembrane</keyword>
<evidence type="ECO:0000256" key="9">
    <source>
        <dbReference type="RuleBase" id="RU363064"/>
    </source>
</evidence>
<dbReference type="PRINTS" id="PR00175">
    <property type="entry name" value="NAALASMPORT"/>
</dbReference>
<evidence type="ECO:0000313" key="11">
    <source>
        <dbReference type="Proteomes" id="UP000190188"/>
    </source>
</evidence>
<dbReference type="Pfam" id="PF01235">
    <property type="entry name" value="Na_Ala_symp"/>
    <property type="match status" value="1"/>
</dbReference>
<dbReference type="InterPro" id="IPR001463">
    <property type="entry name" value="Na/Ala_symport"/>
</dbReference>
<dbReference type="PANTHER" id="PTHR30330:SF1">
    <property type="entry name" value="AMINO-ACID CARRIER PROTEIN ALST"/>
    <property type="match status" value="1"/>
</dbReference>
<evidence type="ECO:0000256" key="1">
    <source>
        <dbReference type="ARBA" id="ARBA00004651"/>
    </source>
</evidence>
<evidence type="ECO:0000256" key="2">
    <source>
        <dbReference type="ARBA" id="ARBA00009261"/>
    </source>
</evidence>
<comment type="caution">
    <text evidence="10">The sequence shown here is derived from an EMBL/GenBank/DDBJ whole genome shotgun (WGS) entry which is preliminary data.</text>
</comment>
<keyword evidence="11" id="KW-1185">Reference proteome</keyword>
<accession>A0A1T2XKC2</accession>
<name>A0A1T2XKC2_9BACL</name>
<dbReference type="Gene3D" id="1.20.1740.10">
    <property type="entry name" value="Amino acid/polyamine transporter I"/>
    <property type="match status" value="1"/>
</dbReference>
<evidence type="ECO:0000256" key="6">
    <source>
        <dbReference type="ARBA" id="ARBA00022847"/>
    </source>
</evidence>
<feature type="transmembrane region" description="Helical" evidence="9">
    <location>
        <begin position="74"/>
        <end position="100"/>
    </location>
</feature>
<organism evidence="10 11">
    <name type="scientific">Paenibacillus selenitireducens</name>
    <dbReference type="NCBI Taxonomy" id="1324314"/>
    <lineage>
        <taxon>Bacteria</taxon>
        <taxon>Bacillati</taxon>
        <taxon>Bacillota</taxon>
        <taxon>Bacilli</taxon>
        <taxon>Bacillales</taxon>
        <taxon>Paenibacillaceae</taxon>
        <taxon>Paenibacillus</taxon>
    </lineage>
</organism>
<keyword evidence="8 9" id="KW-0472">Membrane</keyword>
<feature type="transmembrane region" description="Helical" evidence="9">
    <location>
        <begin position="18"/>
        <end position="37"/>
    </location>
</feature>
<dbReference type="GO" id="GO:0005886">
    <property type="term" value="C:plasma membrane"/>
    <property type="evidence" value="ECO:0007669"/>
    <property type="project" value="UniProtKB-SubCell"/>
</dbReference>
<sequence length="478" mass="51803">MIDCVEWFHNVVLSLSDFVWTYILIAVLIVLGVYFSVRTRFVQVVAIRETLRLLVEKEPSDSSTKGEKKGVSSFQAFCISTASRVGTGNLAGVAIAISLGGPGAVFWMWVIAIFGAASGFVESTLAQIFKVRDGNNFRGGPAYYMEKALNARWLGIIFALLITFSFGFVFNAVQVNTMTSAFQGSFGWEPLWIGIVLAVMLALTIFGGVQRIGQVSSVIVPVMATGYILIALFVIVMNISAIPQVFSDIFMHAFGFREAASGGIGAAMMMGIKRGLFSNEAGMGSAPNAAATANVSHPVKQGMIQSLGVFVDTLLVCSATAFIILFSGLHASGDYDGIQLTQQALASQVGDWANIFVGLAIFLFAFSSLIGNYYYGQSNIEFINGKGRHIKMWMLLYRLGVIAMVIFGSVAKVALVWDMADLFMGCMALINLVVITLLGKYAFAALQDYRRQRQSGVDPQFHASTIPGLKHADCWVKE</sequence>
<feature type="transmembrane region" description="Helical" evidence="9">
    <location>
        <begin position="150"/>
        <end position="170"/>
    </location>
</feature>
<feature type="transmembrane region" description="Helical" evidence="9">
    <location>
        <begin position="190"/>
        <end position="209"/>
    </location>
</feature>
<comment type="subcellular location">
    <subcellularLocation>
        <location evidence="1 9">Cell membrane</location>
        <topology evidence="1 9">Multi-pass membrane protein</topology>
    </subcellularLocation>
</comment>
<proteinExistence type="inferred from homology"/>
<keyword evidence="7 9" id="KW-1133">Transmembrane helix</keyword>
<evidence type="ECO:0000313" key="10">
    <source>
        <dbReference type="EMBL" id="OPA80320.1"/>
    </source>
</evidence>
<dbReference type="GO" id="GO:0005283">
    <property type="term" value="F:amino acid:sodium symporter activity"/>
    <property type="evidence" value="ECO:0007669"/>
    <property type="project" value="InterPro"/>
</dbReference>
<reference evidence="10 11" key="1">
    <citation type="submission" date="2017-01" db="EMBL/GenBank/DDBJ databases">
        <title>Genome analysis of Paenibacillus selenitrireducens ES3-24.</title>
        <authorList>
            <person name="Xu D."/>
            <person name="Yao R."/>
            <person name="Zheng S."/>
        </authorList>
    </citation>
    <scope>NUCLEOTIDE SEQUENCE [LARGE SCALE GENOMIC DNA]</scope>
    <source>
        <strain evidence="10 11">ES3-24</strain>
    </source>
</reference>
<keyword evidence="4 9" id="KW-1003">Cell membrane</keyword>
<evidence type="ECO:0000256" key="4">
    <source>
        <dbReference type="ARBA" id="ARBA00022475"/>
    </source>
</evidence>
<dbReference type="STRING" id="1324314.BVG16_06190"/>
<gene>
    <name evidence="10" type="ORF">BVG16_06190</name>
</gene>
<feature type="transmembrane region" description="Helical" evidence="9">
    <location>
        <begin position="422"/>
        <end position="443"/>
    </location>
</feature>
<dbReference type="NCBIfam" id="TIGR00835">
    <property type="entry name" value="agcS"/>
    <property type="match status" value="1"/>
</dbReference>
<feature type="transmembrane region" description="Helical" evidence="9">
    <location>
        <begin position="309"/>
        <end position="332"/>
    </location>
</feature>
<feature type="transmembrane region" description="Helical" evidence="9">
    <location>
        <begin position="352"/>
        <end position="375"/>
    </location>
</feature>